<evidence type="ECO:0000259" key="1">
    <source>
        <dbReference type="Pfam" id="PF12867"/>
    </source>
</evidence>
<gene>
    <name evidence="2" type="ORF">SD70_12295</name>
</gene>
<proteinExistence type="predicted"/>
<dbReference type="Gene3D" id="1.20.120.450">
    <property type="entry name" value="dinb family like domain"/>
    <property type="match status" value="1"/>
</dbReference>
<dbReference type="Pfam" id="PF12867">
    <property type="entry name" value="DinB_2"/>
    <property type="match status" value="1"/>
</dbReference>
<protein>
    <submittedName>
        <fullName evidence="2">Squalene-hopene cyclase</fullName>
    </submittedName>
</protein>
<accession>A0ABR5AI10</accession>
<dbReference type="Proteomes" id="UP000031967">
    <property type="component" value="Unassembled WGS sequence"/>
</dbReference>
<comment type="caution">
    <text evidence="2">The sequence shown here is derived from an EMBL/GenBank/DDBJ whole genome shotgun (WGS) entry which is preliminary data.</text>
</comment>
<name>A0ABR5AI10_9BACL</name>
<dbReference type="RefSeq" id="WP_041047847.1">
    <property type="nucleotide sequence ID" value="NZ_JXAK01000018.1"/>
</dbReference>
<dbReference type="SUPFAM" id="SSF109854">
    <property type="entry name" value="DinB/YfiT-like putative metalloenzymes"/>
    <property type="match status" value="1"/>
</dbReference>
<keyword evidence="3" id="KW-1185">Reference proteome</keyword>
<dbReference type="InterPro" id="IPR024775">
    <property type="entry name" value="DinB-like"/>
</dbReference>
<reference evidence="2 3" key="1">
    <citation type="submission" date="2014-12" db="EMBL/GenBank/DDBJ databases">
        <title>Draft genome sequence of Paenibacillus kamchatkensis strain B-2647.</title>
        <authorList>
            <person name="Karlyshev A.V."/>
            <person name="Kudryashova E.B."/>
        </authorList>
    </citation>
    <scope>NUCLEOTIDE SEQUENCE [LARGE SCALE GENOMIC DNA]</scope>
    <source>
        <strain evidence="2 3">VKM B-2647</strain>
    </source>
</reference>
<evidence type="ECO:0000313" key="3">
    <source>
        <dbReference type="Proteomes" id="UP000031967"/>
    </source>
</evidence>
<dbReference type="InterPro" id="IPR034660">
    <property type="entry name" value="DinB/YfiT-like"/>
</dbReference>
<evidence type="ECO:0000313" key="2">
    <source>
        <dbReference type="EMBL" id="KIL40679.1"/>
    </source>
</evidence>
<sequence>MKLHVPKPQTGDYFAYFETYISLVPEGQDLLAAYAEQEADVAAYFRELTEGQAAHRYAEGKWSLKELLGHVSDTERVMSYRLLRVSRGDTTPLPGFDENLFVSGASFDSRPIGELLDEFQAVRRATIALLRGLTAEQLQRAGNVNGGRTTAAALAYIVLGHAKHHMNIVRERYAPGIQG</sequence>
<organism evidence="2 3">
    <name type="scientific">Gordoniibacillus kamchatkensis</name>
    <dbReference type="NCBI Taxonomy" id="1590651"/>
    <lineage>
        <taxon>Bacteria</taxon>
        <taxon>Bacillati</taxon>
        <taxon>Bacillota</taxon>
        <taxon>Bacilli</taxon>
        <taxon>Bacillales</taxon>
        <taxon>Paenibacillaceae</taxon>
        <taxon>Gordoniibacillus</taxon>
    </lineage>
</organism>
<feature type="domain" description="DinB-like" evidence="1">
    <location>
        <begin position="35"/>
        <end position="168"/>
    </location>
</feature>
<dbReference type="EMBL" id="JXAK01000018">
    <property type="protein sequence ID" value="KIL40679.1"/>
    <property type="molecule type" value="Genomic_DNA"/>
</dbReference>